<keyword evidence="5" id="KW-0067">ATP-binding</keyword>
<feature type="domain" description="Cation-transporting P-type ATPase N-terminal" evidence="10">
    <location>
        <begin position="5"/>
        <end position="79"/>
    </location>
</feature>
<dbReference type="SUPFAM" id="SSF81653">
    <property type="entry name" value="Calcium ATPase, transduction domain A"/>
    <property type="match status" value="1"/>
</dbReference>
<dbReference type="SMART" id="SM00831">
    <property type="entry name" value="Cation_ATPase_N"/>
    <property type="match status" value="1"/>
</dbReference>
<dbReference type="RefSeq" id="WP_163673709.1">
    <property type="nucleotide sequence ID" value="NZ_JAAIYP010000004.1"/>
</dbReference>
<dbReference type="Pfam" id="PF00690">
    <property type="entry name" value="Cation_ATPase_N"/>
    <property type="match status" value="1"/>
</dbReference>
<dbReference type="Gene3D" id="3.40.50.1000">
    <property type="entry name" value="HAD superfamily/HAD-like"/>
    <property type="match status" value="1"/>
</dbReference>
<dbReference type="InterPro" id="IPR001757">
    <property type="entry name" value="P_typ_ATPase"/>
</dbReference>
<dbReference type="SUPFAM" id="SSF81665">
    <property type="entry name" value="Calcium ATPase, transmembrane domain M"/>
    <property type="match status" value="1"/>
</dbReference>
<comment type="subcellular location">
    <subcellularLocation>
        <location evidence="1">Membrane</location>
        <topology evidence="1">Multi-pass membrane protein</topology>
    </subcellularLocation>
</comment>
<dbReference type="InterPro" id="IPR004014">
    <property type="entry name" value="ATPase_P-typ_cation-transptr_N"/>
</dbReference>
<reference evidence="11 12" key="1">
    <citation type="submission" date="2020-02" db="EMBL/GenBank/DDBJ databases">
        <authorList>
            <person name="Dziuba M."/>
            <person name="Kuznetsov B."/>
            <person name="Mardanov A."/>
            <person name="Ravin N."/>
            <person name="Grouzdev D."/>
        </authorList>
    </citation>
    <scope>NUCLEOTIDE SEQUENCE [LARGE SCALE GENOMIC DNA]</scope>
    <source>
        <strain evidence="11 12">SpK</strain>
    </source>
</reference>
<dbReference type="InterPro" id="IPR036412">
    <property type="entry name" value="HAD-like_sf"/>
</dbReference>
<dbReference type="PANTHER" id="PTHR43294:SF20">
    <property type="entry name" value="P-TYPE ATPASE"/>
    <property type="match status" value="1"/>
</dbReference>
<evidence type="ECO:0000256" key="9">
    <source>
        <dbReference type="SAM" id="Phobius"/>
    </source>
</evidence>
<accession>A0A7C9UX60</accession>
<dbReference type="SFLD" id="SFLDG00002">
    <property type="entry name" value="C1.7:_P-type_atpase_like"/>
    <property type="match status" value="1"/>
</dbReference>
<dbReference type="GO" id="GO:1990573">
    <property type="term" value="P:potassium ion import across plasma membrane"/>
    <property type="evidence" value="ECO:0007669"/>
    <property type="project" value="TreeGrafter"/>
</dbReference>
<keyword evidence="3 9" id="KW-0812">Transmembrane</keyword>
<dbReference type="PROSITE" id="PS00154">
    <property type="entry name" value="ATPASE_E1_E2"/>
    <property type="match status" value="1"/>
</dbReference>
<dbReference type="InterPro" id="IPR044492">
    <property type="entry name" value="P_typ_ATPase_HD_dom"/>
</dbReference>
<organism evidence="11 12">
    <name type="scientific">Magnetospirillum aberrantis SpK</name>
    <dbReference type="NCBI Taxonomy" id="908842"/>
    <lineage>
        <taxon>Bacteria</taxon>
        <taxon>Pseudomonadati</taxon>
        <taxon>Pseudomonadota</taxon>
        <taxon>Alphaproteobacteria</taxon>
        <taxon>Rhodospirillales</taxon>
        <taxon>Rhodospirillaceae</taxon>
        <taxon>Magnetospirillum</taxon>
    </lineage>
</organism>
<keyword evidence="4" id="KW-0547">Nucleotide-binding</keyword>
<dbReference type="GO" id="GO:0006883">
    <property type="term" value="P:intracellular sodium ion homeostasis"/>
    <property type="evidence" value="ECO:0007669"/>
    <property type="project" value="TreeGrafter"/>
</dbReference>
<dbReference type="PANTHER" id="PTHR43294">
    <property type="entry name" value="SODIUM/POTASSIUM-TRANSPORTING ATPASE SUBUNIT ALPHA"/>
    <property type="match status" value="1"/>
</dbReference>
<feature type="transmembrane region" description="Helical" evidence="9">
    <location>
        <begin position="54"/>
        <end position="77"/>
    </location>
</feature>
<feature type="transmembrane region" description="Helical" evidence="9">
    <location>
        <begin position="83"/>
        <end position="99"/>
    </location>
</feature>
<dbReference type="InterPro" id="IPR006068">
    <property type="entry name" value="ATPase_P-typ_cation-transptr_C"/>
</dbReference>
<feature type="transmembrane region" description="Helical" evidence="9">
    <location>
        <begin position="762"/>
        <end position="782"/>
    </location>
</feature>
<dbReference type="InterPro" id="IPR059000">
    <property type="entry name" value="ATPase_P-type_domA"/>
</dbReference>
<dbReference type="InterPro" id="IPR023214">
    <property type="entry name" value="HAD_sf"/>
</dbReference>
<feature type="transmembrane region" description="Helical" evidence="9">
    <location>
        <begin position="274"/>
        <end position="299"/>
    </location>
</feature>
<dbReference type="SFLD" id="SFLDF00027">
    <property type="entry name" value="p-type_atpase"/>
    <property type="match status" value="1"/>
</dbReference>
<dbReference type="Pfam" id="PF00122">
    <property type="entry name" value="E1-E2_ATPase"/>
    <property type="match status" value="1"/>
</dbReference>
<feature type="transmembrane region" description="Helical" evidence="9">
    <location>
        <begin position="788"/>
        <end position="807"/>
    </location>
</feature>
<dbReference type="InterPro" id="IPR018303">
    <property type="entry name" value="ATPase_P-typ_P_site"/>
</dbReference>
<dbReference type="Gene3D" id="3.40.1110.10">
    <property type="entry name" value="Calcium-transporting ATPase, cytoplasmic domain N"/>
    <property type="match status" value="1"/>
</dbReference>
<comment type="similarity">
    <text evidence="2">Belongs to the cation transport ATPase (P-type) (TC 3.A.3) family. Type IIA subfamily.</text>
</comment>
<keyword evidence="8 9" id="KW-0472">Membrane</keyword>
<dbReference type="InterPro" id="IPR008250">
    <property type="entry name" value="ATPase_P-typ_transduc_dom_A_sf"/>
</dbReference>
<name>A0A7C9UX60_9PROT</name>
<feature type="transmembrane region" description="Helical" evidence="9">
    <location>
        <begin position="248"/>
        <end position="268"/>
    </location>
</feature>
<dbReference type="GO" id="GO:0030007">
    <property type="term" value="P:intracellular potassium ion homeostasis"/>
    <property type="evidence" value="ECO:0007669"/>
    <property type="project" value="TreeGrafter"/>
</dbReference>
<evidence type="ECO:0000313" key="12">
    <source>
        <dbReference type="Proteomes" id="UP000480684"/>
    </source>
</evidence>
<keyword evidence="7 9" id="KW-1133">Transmembrane helix</keyword>
<dbReference type="Proteomes" id="UP000480684">
    <property type="component" value="Unassembled WGS sequence"/>
</dbReference>
<keyword evidence="12" id="KW-1185">Reference proteome</keyword>
<dbReference type="SFLD" id="SFLDS00003">
    <property type="entry name" value="Haloacid_Dehalogenase"/>
    <property type="match status" value="1"/>
</dbReference>
<feature type="transmembrane region" description="Helical" evidence="9">
    <location>
        <begin position="827"/>
        <end position="844"/>
    </location>
</feature>
<gene>
    <name evidence="11" type="ORF">G4223_00595</name>
</gene>
<dbReference type="SUPFAM" id="SSF56784">
    <property type="entry name" value="HAD-like"/>
    <property type="match status" value="1"/>
</dbReference>
<dbReference type="NCBIfam" id="TIGR01494">
    <property type="entry name" value="ATPase_P-type"/>
    <property type="match status" value="2"/>
</dbReference>
<dbReference type="GO" id="GO:0005524">
    <property type="term" value="F:ATP binding"/>
    <property type="evidence" value="ECO:0007669"/>
    <property type="project" value="UniProtKB-KW"/>
</dbReference>
<dbReference type="EMBL" id="JAAIYP010000004">
    <property type="protein sequence ID" value="NFV78614.1"/>
    <property type="molecule type" value="Genomic_DNA"/>
</dbReference>
<dbReference type="GO" id="GO:0005391">
    <property type="term" value="F:P-type sodium:potassium-exchanging transporter activity"/>
    <property type="evidence" value="ECO:0007669"/>
    <property type="project" value="TreeGrafter"/>
</dbReference>
<keyword evidence="6" id="KW-1278">Translocase</keyword>
<dbReference type="Gene3D" id="1.20.1110.10">
    <property type="entry name" value="Calcium-transporting ATPase, transmembrane domain"/>
    <property type="match status" value="1"/>
</dbReference>
<dbReference type="Gene3D" id="2.70.150.10">
    <property type="entry name" value="Calcium-transporting ATPase, cytoplasmic transduction domain A"/>
    <property type="match status" value="1"/>
</dbReference>
<dbReference type="Pfam" id="PF00689">
    <property type="entry name" value="Cation_ATPase_C"/>
    <property type="match status" value="1"/>
</dbReference>
<dbReference type="GO" id="GO:0005886">
    <property type="term" value="C:plasma membrane"/>
    <property type="evidence" value="ECO:0007669"/>
    <property type="project" value="TreeGrafter"/>
</dbReference>
<comment type="caution">
    <text evidence="11">The sequence shown here is derived from an EMBL/GenBank/DDBJ whole genome shotgun (WGS) entry which is preliminary data.</text>
</comment>
<evidence type="ECO:0000256" key="8">
    <source>
        <dbReference type="ARBA" id="ARBA00023136"/>
    </source>
</evidence>
<dbReference type="PRINTS" id="PR00119">
    <property type="entry name" value="CATATPASE"/>
</dbReference>
<dbReference type="GO" id="GO:0036376">
    <property type="term" value="P:sodium ion export across plasma membrane"/>
    <property type="evidence" value="ECO:0007669"/>
    <property type="project" value="TreeGrafter"/>
</dbReference>
<evidence type="ECO:0000256" key="6">
    <source>
        <dbReference type="ARBA" id="ARBA00022967"/>
    </source>
</evidence>
<dbReference type="InterPro" id="IPR023299">
    <property type="entry name" value="ATPase_P-typ_cyto_dom_N"/>
</dbReference>
<evidence type="ECO:0000256" key="4">
    <source>
        <dbReference type="ARBA" id="ARBA00022741"/>
    </source>
</evidence>
<dbReference type="GO" id="GO:0016887">
    <property type="term" value="F:ATP hydrolysis activity"/>
    <property type="evidence" value="ECO:0007669"/>
    <property type="project" value="InterPro"/>
</dbReference>
<dbReference type="Pfam" id="PF13246">
    <property type="entry name" value="Cation_ATPase"/>
    <property type="match status" value="1"/>
</dbReference>
<feature type="transmembrane region" description="Helical" evidence="9">
    <location>
        <begin position="716"/>
        <end position="734"/>
    </location>
</feature>
<dbReference type="InterPro" id="IPR050510">
    <property type="entry name" value="Cation_transp_ATPase_P-type"/>
</dbReference>
<dbReference type="GO" id="GO:1902600">
    <property type="term" value="P:proton transmembrane transport"/>
    <property type="evidence" value="ECO:0007669"/>
    <property type="project" value="TreeGrafter"/>
</dbReference>
<evidence type="ECO:0000259" key="10">
    <source>
        <dbReference type="SMART" id="SM00831"/>
    </source>
</evidence>
<evidence type="ECO:0000256" key="7">
    <source>
        <dbReference type="ARBA" id="ARBA00022989"/>
    </source>
</evidence>
<sequence>MREPSWHLLNVAEACQRLDSDLDRGLGSDEVGRRRARFGANALPEKPGKPAWRLFLAQFKSLLTLVLLAAGVLAGMIGDTTDMAVIVVVVLFNASLGFYQEYRAERILDALKSMLAQQSRVRRDGETREVAAETLVPGDLVLLEAGDRVPADGRLVVAYGIEVDESSLTGESLATAKDVGVLADPGAALGDRSNLAFMNTVVTRGRGEMLVTATGAATEMGRIVGLLDVAIDGGTPLQARLDQLGRRLALVAGVVVGVILVMGLARGAPLTDTVMTAVALAVAAIPEGLPAVVTVTLAIGMARMARKGAIVKRLAAVETLGSTTVIASDKTGTLTLNQMTARAGWALGRRFRVEGEGYVPRGRVMPDDPHGAVPSLAACLRAGALCNDARLNNGPEGWTLVGDPTEGALRVLAEKAGIDATWPRVAELPFDSARKLMLTVHRRETDGRLLLCAKGAPDVIGEHVVAVRGPEGDRPLTDGDRAMLRAEVERLGARALRVLALAEAEVDEAALADPLTAARGGLVLTALVGLMDPPRPAAKDAVAECRRAGIAVKMITGDHRVTAAAVARSLGVDGEVVTGPELDAMDEEELAARIDSIAVFARVAPEHKVRIVAALRRRGHVVAMTGDGVNDAAALKRAHIGVAMGRTGSDVTREAATMVLTDDDFSTVVRAVQEGRTIYDNIIKFVRFQLSTNVGALLAVFAAPLLGMPVPFHPIQILWVNIIMDGPPALALAFDPPRAGLMREHPRDRDEAILSRPRLIRLATYGATMAVGTLGVLWVALARGADPIEARTLAFTTFVLFQVFNVFNARVAAESALGRRMFRNRKLWLALVAVVGLQALAVHWGPAQELFHTTALSAAEWLTATAVASLVLLLDEGRKLVARWSRRRRRS</sequence>
<dbReference type="AlphaFoldDB" id="A0A7C9UX60"/>
<feature type="transmembrane region" description="Helical" evidence="9">
    <location>
        <begin position="690"/>
        <end position="710"/>
    </location>
</feature>
<evidence type="ECO:0000313" key="11">
    <source>
        <dbReference type="EMBL" id="NFV78614.1"/>
    </source>
</evidence>
<evidence type="ECO:0000256" key="1">
    <source>
        <dbReference type="ARBA" id="ARBA00004141"/>
    </source>
</evidence>
<evidence type="ECO:0000256" key="3">
    <source>
        <dbReference type="ARBA" id="ARBA00022692"/>
    </source>
</evidence>
<evidence type="ECO:0000256" key="5">
    <source>
        <dbReference type="ARBA" id="ARBA00022840"/>
    </source>
</evidence>
<dbReference type="SUPFAM" id="SSF81660">
    <property type="entry name" value="Metal cation-transporting ATPase, ATP-binding domain N"/>
    <property type="match status" value="1"/>
</dbReference>
<feature type="transmembrane region" description="Helical" evidence="9">
    <location>
        <begin position="850"/>
        <end position="874"/>
    </location>
</feature>
<dbReference type="PRINTS" id="PR00120">
    <property type="entry name" value="HATPASE"/>
</dbReference>
<dbReference type="InterPro" id="IPR023298">
    <property type="entry name" value="ATPase_P-typ_TM_dom_sf"/>
</dbReference>
<protein>
    <submittedName>
        <fullName evidence="11">HAD-IC family P-type ATPase</fullName>
    </submittedName>
</protein>
<evidence type="ECO:0000256" key="2">
    <source>
        <dbReference type="ARBA" id="ARBA00005675"/>
    </source>
</evidence>
<proteinExistence type="inferred from homology"/>